<dbReference type="RefSeq" id="WP_093139618.1">
    <property type="nucleotide sequence ID" value="NZ_BMWO01000001.1"/>
</dbReference>
<dbReference type="CDD" id="cd03221">
    <property type="entry name" value="ABCF_EF-3"/>
    <property type="match status" value="2"/>
</dbReference>
<organism evidence="9 10">
    <name type="scientific">Ulvibacter litoralis</name>
    <dbReference type="NCBI Taxonomy" id="227084"/>
    <lineage>
        <taxon>Bacteria</taxon>
        <taxon>Pseudomonadati</taxon>
        <taxon>Bacteroidota</taxon>
        <taxon>Flavobacteriia</taxon>
        <taxon>Flavobacteriales</taxon>
        <taxon>Flavobacteriaceae</taxon>
        <taxon>Ulvibacter</taxon>
    </lineage>
</organism>
<evidence type="ECO:0000256" key="1">
    <source>
        <dbReference type="ARBA" id="ARBA00022737"/>
    </source>
</evidence>
<evidence type="ECO:0000256" key="4">
    <source>
        <dbReference type="ARBA" id="ARBA00061551"/>
    </source>
</evidence>
<reference evidence="9 10" key="1">
    <citation type="submission" date="2016-10" db="EMBL/GenBank/DDBJ databases">
        <authorList>
            <person name="de Groot N.N."/>
        </authorList>
    </citation>
    <scope>NUCLEOTIDE SEQUENCE [LARGE SCALE GENOMIC DNA]</scope>
    <source>
        <strain evidence="9 10">DSM 16195</strain>
    </source>
</reference>
<proteinExistence type="inferred from homology"/>
<evidence type="ECO:0000256" key="2">
    <source>
        <dbReference type="ARBA" id="ARBA00022741"/>
    </source>
</evidence>
<dbReference type="InterPro" id="IPR003593">
    <property type="entry name" value="AAA+_ATPase"/>
</dbReference>
<dbReference type="Proteomes" id="UP000199321">
    <property type="component" value="Unassembled WGS sequence"/>
</dbReference>
<dbReference type="FunFam" id="3.40.50.300:FF:000070">
    <property type="entry name" value="Putative ABC transporter ATP-binding component"/>
    <property type="match status" value="1"/>
</dbReference>
<dbReference type="InterPro" id="IPR003439">
    <property type="entry name" value="ABC_transporter-like_ATP-bd"/>
</dbReference>
<protein>
    <recommendedName>
        <fullName evidence="5">Probable ATP-binding protein YbiT</fullName>
    </recommendedName>
</protein>
<evidence type="ECO:0000256" key="6">
    <source>
        <dbReference type="SAM" id="Coils"/>
    </source>
</evidence>
<dbReference type="FunFam" id="3.40.50.300:FF:000011">
    <property type="entry name" value="Putative ABC transporter ATP-binding component"/>
    <property type="match status" value="1"/>
</dbReference>
<feature type="domain" description="ABC transporter" evidence="8">
    <location>
        <begin position="328"/>
        <end position="541"/>
    </location>
</feature>
<keyword evidence="10" id="KW-1185">Reference proteome</keyword>
<dbReference type="Pfam" id="PF00005">
    <property type="entry name" value="ABC_tran"/>
    <property type="match status" value="2"/>
</dbReference>
<dbReference type="InterPro" id="IPR017871">
    <property type="entry name" value="ABC_transporter-like_CS"/>
</dbReference>
<keyword evidence="1" id="KW-0677">Repeat</keyword>
<keyword evidence="2" id="KW-0547">Nucleotide-binding</keyword>
<feature type="domain" description="ABC transporter" evidence="8">
    <location>
        <begin position="2"/>
        <end position="260"/>
    </location>
</feature>
<gene>
    <name evidence="9" type="ORF">SAMN05421855_101288</name>
</gene>
<evidence type="ECO:0000313" key="9">
    <source>
        <dbReference type="EMBL" id="SDE36656.1"/>
    </source>
</evidence>
<name>A0A1G7CD70_9FLAO</name>
<dbReference type="EMBL" id="FNBA01000001">
    <property type="protein sequence ID" value="SDE36656.1"/>
    <property type="molecule type" value="Genomic_DNA"/>
</dbReference>
<dbReference type="OrthoDB" id="1521973at2"/>
<feature type="compositionally biased region" description="Polar residues" evidence="7">
    <location>
        <begin position="554"/>
        <end position="563"/>
    </location>
</feature>
<evidence type="ECO:0000256" key="3">
    <source>
        <dbReference type="ARBA" id="ARBA00022840"/>
    </source>
</evidence>
<dbReference type="GO" id="GO:0005524">
    <property type="term" value="F:ATP binding"/>
    <property type="evidence" value="ECO:0007669"/>
    <property type="project" value="UniProtKB-KW"/>
</dbReference>
<feature type="region of interest" description="Disordered" evidence="7">
    <location>
        <begin position="546"/>
        <end position="573"/>
    </location>
</feature>
<keyword evidence="6" id="KW-0175">Coiled coil</keyword>
<dbReference type="PROSITE" id="PS50893">
    <property type="entry name" value="ABC_TRANSPORTER_2"/>
    <property type="match status" value="2"/>
</dbReference>
<dbReference type="PANTHER" id="PTHR42855">
    <property type="entry name" value="ABC TRANSPORTER ATP-BINDING SUBUNIT"/>
    <property type="match status" value="1"/>
</dbReference>
<evidence type="ECO:0000256" key="5">
    <source>
        <dbReference type="ARBA" id="ARBA00074044"/>
    </source>
</evidence>
<dbReference type="PANTHER" id="PTHR42855:SF2">
    <property type="entry name" value="DRUG RESISTANCE ABC TRANSPORTER,ATP-BINDING PROTEIN"/>
    <property type="match status" value="1"/>
</dbReference>
<dbReference type="Pfam" id="PF12848">
    <property type="entry name" value="ABC_tran_Xtn"/>
    <property type="match status" value="1"/>
</dbReference>
<evidence type="ECO:0000259" key="8">
    <source>
        <dbReference type="PROSITE" id="PS50893"/>
    </source>
</evidence>
<dbReference type="STRING" id="227084.SAMN05421855_101288"/>
<dbReference type="GO" id="GO:0016887">
    <property type="term" value="F:ATP hydrolysis activity"/>
    <property type="evidence" value="ECO:0007669"/>
    <property type="project" value="InterPro"/>
</dbReference>
<comment type="similarity">
    <text evidence="4">Belongs to the ABC transporter superfamily. ABCF family. YbiT subfamily.</text>
</comment>
<dbReference type="SUPFAM" id="SSF52540">
    <property type="entry name" value="P-loop containing nucleoside triphosphate hydrolases"/>
    <property type="match status" value="2"/>
</dbReference>
<dbReference type="Gene3D" id="3.40.50.300">
    <property type="entry name" value="P-loop containing nucleotide triphosphate hydrolases"/>
    <property type="match status" value="2"/>
</dbReference>
<evidence type="ECO:0000256" key="7">
    <source>
        <dbReference type="SAM" id="MobiDB-lite"/>
    </source>
</evidence>
<dbReference type="SMART" id="SM00382">
    <property type="entry name" value="AAA"/>
    <property type="match status" value="2"/>
</dbReference>
<evidence type="ECO:0000313" key="10">
    <source>
        <dbReference type="Proteomes" id="UP000199321"/>
    </source>
</evidence>
<dbReference type="PROSITE" id="PS00211">
    <property type="entry name" value="ABC_TRANSPORTER_1"/>
    <property type="match status" value="2"/>
</dbReference>
<dbReference type="InterPro" id="IPR051309">
    <property type="entry name" value="ABCF_ATPase"/>
</dbReference>
<sequence>MLNIHNLSVSFQGDYLFEKITFQLGAGTRVGLVGKNGAGKSTLLKIISGEQEYDEGAIATDKEISIGFLKQDIDFEVGRTVLEESYEAFKEIKTLEKKLEEINTQLAERTDYESESYHDLMVDLNEVQHQYEIHGGYNYQGETERILQGLGFQREDFNKLTETFSGGWRMRIELAKLLLQNNDILLLDEPTNHLDIESILWLEEFLKNYAGAVVVVSHDKMFLDNVTNRTIEISLGKIYDYNKPYTQYLVQRKELREQQLASQKNQQKQIEQTEKLIEKFRAKASKATMAQSLIKKLDKIDRIEVDEDDNSVMTLHFPVSITPGKIVIESSKVSKSYGDKEVLRNVDLMVERDSKIAFVGQNGQGKSTLAKIIVNELSHEGTMKLGHNVQIGYFAQNQADYLDGSKTVLDTMIDAANEKNRSKVRDILGSFLFRGEEVDKYVRVLSGGERNRLALAKLLLQPFNVLVMDEPTNHLDIKSKNVLKDSLEKFEGTLLLVSHDRDFLQGLTDKVYEFKDRKIKEYLGDIEYFLEQRNLQNLREAEKRTVIASEGKQKNSGGKQSYENQKKQKSLTNKLSKTEAAIGKLEKEIKAIDAELAIRYDETIAKPNFFDMYQSKKDTLSELMEEWEKITNKLEELI</sequence>
<dbReference type="InterPro" id="IPR032781">
    <property type="entry name" value="ABC_tran_Xtn"/>
</dbReference>
<keyword evidence="3 9" id="KW-0067">ATP-binding</keyword>
<dbReference type="InterPro" id="IPR027417">
    <property type="entry name" value="P-loop_NTPase"/>
</dbReference>
<feature type="coiled-coil region" evidence="6">
    <location>
        <begin position="263"/>
        <end position="290"/>
    </location>
</feature>
<accession>A0A1G7CD70</accession>
<dbReference type="AlphaFoldDB" id="A0A1G7CD70"/>